<keyword evidence="2" id="KW-0560">Oxidoreductase</keyword>
<dbReference type="PROSITE" id="PS51725">
    <property type="entry name" value="ABM"/>
    <property type="match status" value="1"/>
</dbReference>
<proteinExistence type="predicted"/>
<dbReference type="Proteomes" id="UP000233256">
    <property type="component" value="Unassembled WGS sequence"/>
</dbReference>
<dbReference type="EMBL" id="PGXC01000087">
    <property type="protein sequence ID" value="PKK87901.1"/>
    <property type="molecule type" value="Genomic_DNA"/>
</dbReference>
<protein>
    <submittedName>
        <fullName evidence="2">Antibiotic biosynthesis monooxygenase</fullName>
    </submittedName>
</protein>
<organism evidence="2 3">
    <name type="scientific">Candidatus Wallbacteria bacterium HGW-Wallbacteria-1</name>
    <dbReference type="NCBI Taxonomy" id="2013854"/>
    <lineage>
        <taxon>Bacteria</taxon>
        <taxon>Candidatus Walliibacteriota</taxon>
    </lineage>
</organism>
<accession>A0A2N1PHS2</accession>
<dbReference type="SUPFAM" id="SSF54909">
    <property type="entry name" value="Dimeric alpha+beta barrel"/>
    <property type="match status" value="1"/>
</dbReference>
<keyword evidence="2" id="KW-0503">Monooxygenase</keyword>
<dbReference type="GO" id="GO:0004497">
    <property type="term" value="F:monooxygenase activity"/>
    <property type="evidence" value="ECO:0007669"/>
    <property type="project" value="UniProtKB-KW"/>
</dbReference>
<dbReference type="Gene3D" id="3.30.70.100">
    <property type="match status" value="1"/>
</dbReference>
<dbReference type="InterPro" id="IPR011008">
    <property type="entry name" value="Dimeric_a/b-barrel"/>
</dbReference>
<reference evidence="2 3" key="1">
    <citation type="journal article" date="2017" name="ISME J.">
        <title>Potential for microbial H2 and metal transformations associated with novel bacteria and archaea in deep terrestrial subsurface sediments.</title>
        <authorList>
            <person name="Hernsdorf A.W."/>
            <person name="Amano Y."/>
            <person name="Miyakawa K."/>
            <person name="Ise K."/>
            <person name="Suzuki Y."/>
            <person name="Anantharaman K."/>
            <person name="Probst A."/>
            <person name="Burstein D."/>
            <person name="Thomas B.C."/>
            <person name="Banfield J.F."/>
        </authorList>
    </citation>
    <scope>NUCLEOTIDE SEQUENCE [LARGE SCALE GENOMIC DNA]</scope>
    <source>
        <strain evidence="2">HGW-Wallbacteria-1</strain>
    </source>
</reference>
<evidence type="ECO:0000313" key="2">
    <source>
        <dbReference type="EMBL" id="PKK87901.1"/>
    </source>
</evidence>
<gene>
    <name evidence="2" type="ORF">CVV64_21130</name>
</gene>
<feature type="domain" description="ABM" evidence="1">
    <location>
        <begin position="2"/>
        <end position="89"/>
    </location>
</feature>
<dbReference type="AlphaFoldDB" id="A0A2N1PHS2"/>
<evidence type="ECO:0000313" key="3">
    <source>
        <dbReference type="Proteomes" id="UP000233256"/>
    </source>
</evidence>
<dbReference type="Pfam" id="PF03992">
    <property type="entry name" value="ABM"/>
    <property type="match status" value="1"/>
</dbReference>
<comment type="caution">
    <text evidence="2">The sequence shown here is derived from an EMBL/GenBank/DDBJ whole genome shotgun (WGS) entry which is preliminary data.</text>
</comment>
<evidence type="ECO:0000259" key="1">
    <source>
        <dbReference type="PROSITE" id="PS51725"/>
    </source>
</evidence>
<sequence length="95" mass="10860">MFVVINFPPIKAGKDAEFQEWFSWSNKEFTKQKGFISRRLLKPLKGGNYTAVVEHQSQETFMAMHNSPEHDEAGKRVAPLFDGNPSPQFYEVIVG</sequence>
<name>A0A2N1PHS2_9BACT</name>
<dbReference type="InterPro" id="IPR007138">
    <property type="entry name" value="ABM_dom"/>
</dbReference>